<reference evidence="1 2" key="1">
    <citation type="submission" date="2024-01" db="EMBL/GenBank/DDBJ databases">
        <title>Genomic insights into the taxonomy and metabolism of the cyanobacterium Pannus brasiliensis CCIBt3594.</title>
        <authorList>
            <person name="Machado M."/>
            <person name="Botero N.B."/>
            <person name="Andreote A.P.D."/>
            <person name="Feitosa A.M.T."/>
            <person name="Popin R."/>
            <person name="Sivonen K."/>
            <person name="Fiore M.F."/>
        </authorList>
    </citation>
    <scope>NUCLEOTIDE SEQUENCE [LARGE SCALE GENOMIC DNA]</scope>
    <source>
        <strain evidence="1 2">CCIBt3594</strain>
    </source>
</reference>
<dbReference type="RefSeq" id="WP_332867885.1">
    <property type="nucleotide sequence ID" value="NZ_JBAFSM010000104.1"/>
</dbReference>
<keyword evidence="2" id="KW-1185">Reference proteome</keyword>
<accession>A0AAW9R282</accession>
<protein>
    <submittedName>
        <fullName evidence="1">Acetyltransferase</fullName>
    </submittedName>
</protein>
<evidence type="ECO:0000313" key="1">
    <source>
        <dbReference type="EMBL" id="MEG3440414.1"/>
    </source>
</evidence>
<gene>
    <name evidence="1" type="ORF">V0288_25045</name>
</gene>
<sequence>MFLKHQPSGNLVEVLNLDELIDPFLAKVEGRFHSGQEMQDPEPFTKSHLIFPSGESLPVCWLDSHYDRNSRHLSKE</sequence>
<name>A0AAW9R282_9CHRO</name>
<dbReference type="EMBL" id="JBAFSM010000104">
    <property type="protein sequence ID" value="MEG3440414.1"/>
    <property type="molecule type" value="Genomic_DNA"/>
</dbReference>
<comment type="caution">
    <text evidence="1">The sequence shown here is derived from an EMBL/GenBank/DDBJ whole genome shotgun (WGS) entry which is preliminary data.</text>
</comment>
<proteinExistence type="predicted"/>
<evidence type="ECO:0000313" key="2">
    <source>
        <dbReference type="Proteomes" id="UP001328733"/>
    </source>
</evidence>
<dbReference type="Proteomes" id="UP001328733">
    <property type="component" value="Unassembled WGS sequence"/>
</dbReference>
<organism evidence="1 2">
    <name type="scientific">Pannus brasiliensis CCIBt3594</name>
    <dbReference type="NCBI Taxonomy" id="1427578"/>
    <lineage>
        <taxon>Bacteria</taxon>
        <taxon>Bacillati</taxon>
        <taxon>Cyanobacteriota</taxon>
        <taxon>Cyanophyceae</taxon>
        <taxon>Oscillatoriophycideae</taxon>
        <taxon>Chroococcales</taxon>
        <taxon>Microcystaceae</taxon>
        <taxon>Pannus</taxon>
    </lineage>
</organism>
<dbReference type="AlphaFoldDB" id="A0AAW9R282"/>